<dbReference type="SUPFAM" id="SSF52540">
    <property type="entry name" value="P-loop containing nucleoside triphosphate hydrolases"/>
    <property type="match status" value="1"/>
</dbReference>
<comment type="caution">
    <text evidence="1">The sequence shown here is derived from an EMBL/GenBank/DDBJ whole genome shotgun (WGS) entry which is preliminary data.</text>
</comment>
<name>A0A4R4VS11_9PSEU</name>
<dbReference type="AlphaFoldDB" id="A0A4R4VS11"/>
<dbReference type="Proteomes" id="UP000295674">
    <property type="component" value="Unassembled WGS sequence"/>
</dbReference>
<dbReference type="Gene3D" id="3.40.50.300">
    <property type="entry name" value="P-loop containing nucleotide triphosphate hydrolases"/>
    <property type="match status" value="1"/>
</dbReference>
<dbReference type="OrthoDB" id="145933at2"/>
<evidence type="ECO:0000313" key="2">
    <source>
        <dbReference type="Proteomes" id="UP000295674"/>
    </source>
</evidence>
<dbReference type="RefSeq" id="WP_132677436.1">
    <property type="nucleotide sequence ID" value="NZ_SMKS01000043.1"/>
</dbReference>
<protein>
    <submittedName>
        <fullName evidence="1">DUF1611 domain-containing protein</fullName>
    </submittedName>
</protein>
<accession>A0A4R4VS11</accession>
<gene>
    <name evidence="1" type="ORF">E1181_21435</name>
</gene>
<dbReference type="InterPro" id="IPR027417">
    <property type="entry name" value="P-loop_NTPase"/>
</dbReference>
<reference evidence="1 2" key="1">
    <citation type="submission" date="2019-03" db="EMBL/GenBank/DDBJ databases">
        <title>Draft genome sequences of novel Actinobacteria.</title>
        <authorList>
            <person name="Sahin N."/>
            <person name="Ay H."/>
            <person name="Saygin H."/>
        </authorList>
    </citation>
    <scope>NUCLEOTIDE SEQUENCE [LARGE SCALE GENOMIC DNA]</scope>
    <source>
        <strain evidence="1 2">16K309</strain>
    </source>
</reference>
<dbReference type="EMBL" id="SMKS01000043">
    <property type="protein sequence ID" value="TDD02990.1"/>
    <property type="molecule type" value="Genomic_DNA"/>
</dbReference>
<keyword evidence="2" id="KW-1185">Reference proteome</keyword>
<sequence length="346" mass="35962">MQPDRLRRLKKAYTTRSVAARIEAAPRGYALLDGPDVVPRPGDVVLARVERLGMHTRLESPVSRRQALFAGDEVLVAYGHRYAPDQFEAEVPDDLRPVHLVAAGGVAAVVTAKHAKISDATVLQPLGLLADARGVVTLSRCAPRALTPEPSPRVDGPTVIAVLGTSMNSGKSTAVASLVRGLVRSGLRVCAGKATGTGAGGDPNSFADAGAAAVLDFTDFGFPTTFRLEHDQVRALLLSVVDGLSGPDVDVVVVEIADGLHQRETAALVADPVFSRVVDHVVFAADGAAGAIGGVELLRRRGVPVAAVSGVLTSAPLAMREVRSALEVPVVETSALTEPDVLKGVL</sequence>
<evidence type="ECO:0000313" key="1">
    <source>
        <dbReference type="EMBL" id="TDD02990.1"/>
    </source>
</evidence>
<organism evidence="1 2">
    <name type="scientific">Saccharopolyspora terrae</name>
    <dbReference type="NCBI Taxonomy" id="2530384"/>
    <lineage>
        <taxon>Bacteria</taxon>
        <taxon>Bacillati</taxon>
        <taxon>Actinomycetota</taxon>
        <taxon>Actinomycetes</taxon>
        <taxon>Pseudonocardiales</taxon>
        <taxon>Pseudonocardiaceae</taxon>
        <taxon>Saccharopolyspora</taxon>
    </lineage>
</organism>
<proteinExistence type="predicted"/>